<accession>A0A517PAG9</accession>
<dbReference type="RefSeq" id="WP_145359202.1">
    <property type="nucleotide sequence ID" value="NZ_CP036265.1"/>
</dbReference>
<dbReference type="AlphaFoldDB" id="A0A517PAG9"/>
<evidence type="ECO:0000256" key="1">
    <source>
        <dbReference type="SAM" id="Phobius"/>
    </source>
</evidence>
<feature type="transmembrane region" description="Helical" evidence="1">
    <location>
        <begin position="56"/>
        <end position="81"/>
    </location>
</feature>
<evidence type="ECO:0000313" key="2">
    <source>
        <dbReference type="EMBL" id="QDT16369.1"/>
    </source>
</evidence>
<keyword evidence="1" id="KW-0812">Transmembrane</keyword>
<protein>
    <submittedName>
        <fullName evidence="2">Uncharacterized protein</fullName>
    </submittedName>
</protein>
<dbReference type="EMBL" id="CP036265">
    <property type="protein sequence ID" value="QDT16369.1"/>
    <property type="molecule type" value="Genomic_DNA"/>
</dbReference>
<name>A0A517PAG9_9PLAN</name>
<keyword evidence="3" id="KW-1185">Reference proteome</keyword>
<evidence type="ECO:0000313" key="3">
    <source>
        <dbReference type="Proteomes" id="UP000318741"/>
    </source>
</evidence>
<gene>
    <name evidence="2" type="ORF">CA12_24700</name>
</gene>
<dbReference type="KEGG" id="acaf:CA12_24700"/>
<dbReference type="Proteomes" id="UP000318741">
    <property type="component" value="Chromosome"/>
</dbReference>
<feature type="transmembrane region" description="Helical" evidence="1">
    <location>
        <begin position="21"/>
        <end position="44"/>
    </location>
</feature>
<organism evidence="2 3">
    <name type="scientific">Alienimonas californiensis</name>
    <dbReference type="NCBI Taxonomy" id="2527989"/>
    <lineage>
        <taxon>Bacteria</taxon>
        <taxon>Pseudomonadati</taxon>
        <taxon>Planctomycetota</taxon>
        <taxon>Planctomycetia</taxon>
        <taxon>Planctomycetales</taxon>
        <taxon>Planctomycetaceae</taxon>
        <taxon>Alienimonas</taxon>
    </lineage>
</organism>
<proteinExistence type="predicted"/>
<keyword evidence="1" id="KW-1133">Transmembrane helix</keyword>
<reference evidence="2 3" key="1">
    <citation type="submission" date="2019-02" db="EMBL/GenBank/DDBJ databases">
        <title>Deep-cultivation of Planctomycetes and their phenomic and genomic characterization uncovers novel biology.</title>
        <authorList>
            <person name="Wiegand S."/>
            <person name="Jogler M."/>
            <person name="Boedeker C."/>
            <person name="Pinto D."/>
            <person name="Vollmers J."/>
            <person name="Rivas-Marin E."/>
            <person name="Kohn T."/>
            <person name="Peeters S.H."/>
            <person name="Heuer A."/>
            <person name="Rast P."/>
            <person name="Oberbeckmann S."/>
            <person name="Bunk B."/>
            <person name="Jeske O."/>
            <person name="Meyerdierks A."/>
            <person name="Storesund J.E."/>
            <person name="Kallscheuer N."/>
            <person name="Luecker S."/>
            <person name="Lage O.M."/>
            <person name="Pohl T."/>
            <person name="Merkel B.J."/>
            <person name="Hornburger P."/>
            <person name="Mueller R.-W."/>
            <person name="Bruemmer F."/>
            <person name="Labrenz M."/>
            <person name="Spormann A.M."/>
            <person name="Op den Camp H."/>
            <person name="Overmann J."/>
            <person name="Amann R."/>
            <person name="Jetten M.S.M."/>
            <person name="Mascher T."/>
            <person name="Medema M.H."/>
            <person name="Devos D.P."/>
            <person name="Kaster A.-K."/>
            <person name="Ovreas L."/>
            <person name="Rohde M."/>
            <person name="Galperin M.Y."/>
            <person name="Jogler C."/>
        </authorList>
    </citation>
    <scope>NUCLEOTIDE SEQUENCE [LARGE SCALE GENOMIC DNA]</scope>
    <source>
        <strain evidence="2 3">CA12</strain>
    </source>
</reference>
<sequence length="120" mass="12207">MPEPTPEPTPERELKPGALTACLGGPLGVVTLPSGMIAGQFLLAGGPGGLDPEDRITVVAVLTLVGFGLGIPLGLVGAAVARRVRRCRHAEWSEDRTSFVGPHVAGALSSVICCPVLGFG</sequence>
<keyword evidence="1" id="KW-0472">Membrane</keyword>